<dbReference type="InterPro" id="IPR019734">
    <property type="entry name" value="TPR_rpt"/>
</dbReference>
<organism evidence="3 4">
    <name type="scientific">Gracilibacillus halophilus YIM-C55.5</name>
    <dbReference type="NCBI Taxonomy" id="1308866"/>
    <lineage>
        <taxon>Bacteria</taxon>
        <taxon>Bacillati</taxon>
        <taxon>Bacillota</taxon>
        <taxon>Bacilli</taxon>
        <taxon>Bacillales</taxon>
        <taxon>Bacillaceae</taxon>
        <taxon>Gracilibacillus</taxon>
    </lineage>
</organism>
<dbReference type="Pfam" id="PF00535">
    <property type="entry name" value="Glycos_transf_2"/>
    <property type="match status" value="1"/>
</dbReference>
<dbReference type="Gene3D" id="1.25.40.10">
    <property type="entry name" value="Tetratricopeptide repeat domain"/>
    <property type="match status" value="2"/>
</dbReference>
<dbReference type="eggNOG" id="COG0457">
    <property type="taxonomic scope" value="Bacteria"/>
</dbReference>
<dbReference type="SUPFAM" id="SSF53448">
    <property type="entry name" value="Nucleotide-diphospho-sugar transferases"/>
    <property type="match status" value="1"/>
</dbReference>
<sequence>MQLSIAMMVKNEGEHLERCLQSLVPIMEAVESELIIVDTGSDDNTVDIARKYTDKVYFHQWNDHFSEIRNITINYSSGEWIFTIDGDEFVYNPEPIIEFFNSQLHKQYNTVLLDIRNITTYDKQIEFERNNDILHKLTGQLTKKIFRNTPDFHFKGAIHNQPQAEKPYVKIDSFLVHFGYMSTDPELMEKKFQRTARILKQELDNDPWNVYYWFQLSVSYAMHKEPKKALDCAIKAYDTANELNYDFSKRMYLYVHFAAMYLQNKMYQELENLCVEGLNVADGYMDLYYYLAISHFEQGKNQSAIQYFKKYLAINENYEDSIGYMDTTVIEKSIDSRDSALKALIILYDREEMYEDLINLVYDIELDTLKDVMSLIVNAYISIGEYRELIKYENYLIDNNMMQDLHLALERYYDTLKTNNKEEFLKGLLDLNSNYSKLCKARLYLLEQKDCDKSKIQELIMNIDFQYAPNYYGDIIYLSLVNNININFIVNSIRENKINEYFEFISDNHESVERKIYNYLTYYRSTDRIQDLRLNKSLAKYGVILGETNFSEEEYQYIFFRYIKEGIHYLKNLYNDEMLSYLYTSHVKNNEEAFLIYIMNAFNYKEEDQLKYVQYLKSAINEFPIMAKGVKLMLDRQSFITEDNHNSHNSLNKLRFEIEDKISQGEITEAKRLLIEYNKYSDDHDPNLQSMKGIIAMVEGKYYKSLELFEKANKIDDENLDILYNLGYVYYMLNDYTNAVTILKKCYKYAEDEELIKDINGLFVEMKVIEDNEPLENTNDLSQHKLTDVDFRKQQTKLVFFSKGDDKFSQDIIDYLSTKFDVRKIVVKDTKQIDEGMHWLIFVGLNGVMS</sequence>
<name>N4WDQ2_9BACI</name>
<feature type="repeat" description="TPR" evidence="1">
    <location>
        <begin position="285"/>
        <end position="318"/>
    </location>
</feature>
<evidence type="ECO:0000256" key="1">
    <source>
        <dbReference type="PROSITE-ProRule" id="PRU00339"/>
    </source>
</evidence>
<dbReference type="PANTHER" id="PTHR43630:SF2">
    <property type="entry name" value="GLYCOSYLTRANSFERASE"/>
    <property type="match status" value="1"/>
</dbReference>
<dbReference type="eggNOG" id="COG0463">
    <property type="taxonomic scope" value="Bacteria"/>
</dbReference>
<dbReference type="eggNOG" id="COG4783">
    <property type="taxonomic scope" value="Bacteria"/>
</dbReference>
<accession>N4WDQ2</accession>
<keyword evidence="3" id="KW-0808">Transferase</keyword>
<protein>
    <submittedName>
        <fullName evidence="3">Family 2 glycosyl transferase</fullName>
    </submittedName>
</protein>
<comment type="caution">
    <text evidence="3">The sequence shown here is derived from an EMBL/GenBank/DDBJ whole genome shotgun (WGS) entry which is preliminary data.</text>
</comment>
<dbReference type="SMART" id="SM00028">
    <property type="entry name" value="TPR"/>
    <property type="match status" value="4"/>
</dbReference>
<dbReference type="RefSeq" id="WP_003462600.1">
    <property type="nucleotide sequence ID" value="NZ_APML01000003.1"/>
</dbReference>
<dbReference type="PROSITE" id="PS50005">
    <property type="entry name" value="TPR"/>
    <property type="match status" value="2"/>
</dbReference>
<dbReference type="InterPro" id="IPR029044">
    <property type="entry name" value="Nucleotide-diphossugar_trans"/>
</dbReference>
<gene>
    <name evidence="3" type="ORF">J416_00384</name>
</gene>
<keyword evidence="1" id="KW-0802">TPR repeat</keyword>
<keyword evidence="4" id="KW-1185">Reference proteome</keyword>
<feature type="domain" description="Glycosyltransferase 2-like" evidence="2">
    <location>
        <begin position="4"/>
        <end position="142"/>
    </location>
</feature>
<dbReference type="InterPro" id="IPR011990">
    <property type="entry name" value="TPR-like_helical_dom_sf"/>
</dbReference>
<evidence type="ECO:0000313" key="3">
    <source>
        <dbReference type="EMBL" id="ENH98398.1"/>
    </source>
</evidence>
<dbReference type="OrthoDB" id="9815923at2"/>
<dbReference type="GO" id="GO:0016740">
    <property type="term" value="F:transferase activity"/>
    <property type="evidence" value="ECO:0007669"/>
    <property type="project" value="UniProtKB-KW"/>
</dbReference>
<dbReference type="InterPro" id="IPR001173">
    <property type="entry name" value="Glyco_trans_2-like"/>
</dbReference>
<dbReference type="Gene3D" id="3.90.550.10">
    <property type="entry name" value="Spore Coat Polysaccharide Biosynthesis Protein SpsA, Chain A"/>
    <property type="match status" value="1"/>
</dbReference>
<dbReference type="Proteomes" id="UP000012283">
    <property type="component" value="Unassembled WGS sequence"/>
</dbReference>
<dbReference type="SUPFAM" id="SSF48452">
    <property type="entry name" value="TPR-like"/>
    <property type="match status" value="2"/>
</dbReference>
<evidence type="ECO:0000313" key="4">
    <source>
        <dbReference type="Proteomes" id="UP000012283"/>
    </source>
</evidence>
<evidence type="ECO:0000259" key="2">
    <source>
        <dbReference type="Pfam" id="PF00535"/>
    </source>
</evidence>
<feature type="repeat" description="TPR" evidence="1">
    <location>
        <begin position="720"/>
        <end position="753"/>
    </location>
</feature>
<dbReference type="AlphaFoldDB" id="N4WDQ2"/>
<dbReference type="EMBL" id="APML01000003">
    <property type="protein sequence ID" value="ENH98398.1"/>
    <property type="molecule type" value="Genomic_DNA"/>
</dbReference>
<dbReference type="PATRIC" id="fig|1308866.3.peg.80"/>
<dbReference type="Pfam" id="PF13174">
    <property type="entry name" value="TPR_6"/>
    <property type="match status" value="2"/>
</dbReference>
<reference evidence="3 4" key="1">
    <citation type="submission" date="2013-03" db="EMBL/GenBank/DDBJ databases">
        <title>Draft genome sequence of Gracibacillus halophilus YIM-C55.5, a moderately halophilic and thermophilic organism from the Xiaochaidamu salt lake.</title>
        <authorList>
            <person name="Sugumar T."/>
            <person name="Polireddy D.R."/>
            <person name="Antony A."/>
            <person name="Madhava Y.R."/>
            <person name="Sivakumar N."/>
        </authorList>
    </citation>
    <scope>NUCLEOTIDE SEQUENCE [LARGE SCALE GENOMIC DNA]</scope>
    <source>
        <strain evidence="3 4">YIM-C55.5</strain>
    </source>
</reference>
<dbReference type="STRING" id="1308866.J416_00384"/>
<proteinExistence type="predicted"/>
<dbReference type="PANTHER" id="PTHR43630">
    <property type="entry name" value="POLY-BETA-1,6-N-ACETYL-D-GLUCOSAMINE SYNTHASE"/>
    <property type="match status" value="1"/>
</dbReference>